<dbReference type="GO" id="GO:0019253">
    <property type="term" value="P:reductive pentose-phosphate cycle"/>
    <property type="evidence" value="ECO:0007669"/>
    <property type="project" value="UniProtKB-KW"/>
</dbReference>
<feature type="transmembrane region" description="Helical" evidence="12">
    <location>
        <begin position="175"/>
        <end position="201"/>
    </location>
</feature>
<comment type="similarity">
    <text evidence="2">Belongs to the phosphoribulokinase family.</text>
</comment>
<feature type="transmembrane region" description="Helical" evidence="12">
    <location>
        <begin position="331"/>
        <end position="347"/>
    </location>
</feature>
<feature type="transmembrane region" description="Helical" evidence="12">
    <location>
        <begin position="138"/>
        <end position="155"/>
    </location>
</feature>
<comment type="catalytic activity">
    <reaction evidence="11">
        <text>D-ribulose 5-phosphate + ATP = D-ribulose 1,5-bisphosphate + ADP + H(+)</text>
        <dbReference type="Rhea" id="RHEA:19365"/>
        <dbReference type="ChEBI" id="CHEBI:15378"/>
        <dbReference type="ChEBI" id="CHEBI:30616"/>
        <dbReference type="ChEBI" id="CHEBI:57870"/>
        <dbReference type="ChEBI" id="CHEBI:58121"/>
        <dbReference type="ChEBI" id="CHEBI:456216"/>
        <dbReference type="EC" id="2.7.1.19"/>
    </reaction>
</comment>
<proteinExistence type="inferred from homology"/>
<feature type="transmembrane region" description="Helical" evidence="12">
    <location>
        <begin position="80"/>
        <end position="102"/>
    </location>
</feature>
<evidence type="ECO:0000256" key="10">
    <source>
        <dbReference type="ARBA" id="ARBA00031382"/>
    </source>
</evidence>
<feature type="transmembrane region" description="Helical" evidence="12">
    <location>
        <begin position="108"/>
        <end position="126"/>
    </location>
</feature>
<evidence type="ECO:0000256" key="1">
    <source>
        <dbReference type="ARBA" id="ARBA00005215"/>
    </source>
</evidence>
<dbReference type="RefSeq" id="WP_194111553.1">
    <property type="nucleotide sequence ID" value="NZ_JADFFL010000003.1"/>
</dbReference>
<sequence length="714" mass="82405">MSNSVLHQRSSKDVLFALLKQNRSFQIGLGLKLVIGSLFASAYLTELFSPFIRSAINGDLWQVYRNFYAVKPNAFPYPPVMLYILSASRFIGSIFGVTSGPASFTDLFFIRLPLLFGDIVVLLVLIKWLRNVKAVVKWYWFNPIVIYITYIHGQLDILPTAFLCLSLYYLFTNRFYHFVVFLAIACATKFHIVLAIPLLAIYIYRIKQLDNKVLLRGSLFFFGLVLALNCPFMFQDGYIKMVYQNAEQNKVFESFFNLFDNYRFIFVPAAYMVILYLMFQLKFINKDILLIFLALSFGIITFFIVPSQGWYLWNMPFFIYFVIRFSAQEKYLFLLLNITYFLFFIISPKSDLPQVAQLIVARAASAGNLYSALLAYGFNVDVVLQVMFTLLQTTLLLFCISLFRLGILQIRKYKIYSQPYLIGICGDSASGKTTLSNSIMDLLGTRNTLVLKGDDMHRWERGHEKWEQITHLNPKANWLHRDLADLTDLKAGKKIQRRSYNHTSGKFTEEVKVKARRVIIYEGLHAFYLREVSNIYDLKIFMSPSEELRRYWKIQRDVNERGHQYQDVVDAIDKRVPDAIGHIIDQQTEADIVFSIIRSDSIGVNPSNDEKFALRATCANDIYFEGLLDGLINIAGLKIGHTIDRYKQVMTLEGDIGSTQVNEVAESLQLNVEELIGNAPLWQDNFYGVMQLFVLYYIFNNLKKTGVLLGQDEL</sequence>
<evidence type="ECO:0000313" key="15">
    <source>
        <dbReference type="Proteomes" id="UP000622475"/>
    </source>
</evidence>
<evidence type="ECO:0000256" key="2">
    <source>
        <dbReference type="ARBA" id="ARBA00009719"/>
    </source>
</evidence>
<accession>A0A929KXQ3</accession>
<comment type="pathway">
    <text evidence="1">Carbohydrate biosynthesis; Calvin cycle.</text>
</comment>
<dbReference type="Pfam" id="PF00485">
    <property type="entry name" value="PRK"/>
    <property type="match status" value="1"/>
</dbReference>
<feature type="transmembrane region" description="Helical" evidence="12">
    <location>
        <begin position="384"/>
        <end position="407"/>
    </location>
</feature>
<evidence type="ECO:0000256" key="7">
    <source>
        <dbReference type="ARBA" id="ARBA00022741"/>
    </source>
</evidence>
<keyword evidence="4" id="KW-0602">Photosynthesis</keyword>
<evidence type="ECO:0000313" key="14">
    <source>
        <dbReference type="EMBL" id="MBE9662383.1"/>
    </source>
</evidence>
<dbReference type="AlphaFoldDB" id="A0A929KXQ3"/>
<evidence type="ECO:0000256" key="5">
    <source>
        <dbReference type="ARBA" id="ARBA00022567"/>
    </source>
</evidence>
<feature type="transmembrane region" description="Helical" evidence="12">
    <location>
        <begin position="213"/>
        <end position="234"/>
    </location>
</feature>
<evidence type="ECO:0000256" key="8">
    <source>
        <dbReference type="ARBA" id="ARBA00022777"/>
    </source>
</evidence>
<keyword evidence="15" id="KW-1185">Reference proteome</keyword>
<name>A0A929KXQ3_9SPHI</name>
<keyword evidence="12" id="KW-0812">Transmembrane</keyword>
<keyword evidence="8" id="KW-0418">Kinase</keyword>
<dbReference type="EC" id="2.7.1.19" evidence="3"/>
<evidence type="ECO:0000256" key="12">
    <source>
        <dbReference type="SAM" id="Phobius"/>
    </source>
</evidence>
<feature type="transmembrane region" description="Helical" evidence="12">
    <location>
        <begin position="288"/>
        <end position="311"/>
    </location>
</feature>
<keyword evidence="6" id="KW-0808">Transferase</keyword>
<keyword evidence="12" id="KW-1133">Transmembrane helix</keyword>
<dbReference type="GO" id="GO:0008974">
    <property type="term" value="F:phosphoribulokinase activity"/>
    <property type="evidence" value="ECO:0007669"/>
    <property type="project" value="UniProtKB-EC"/>
</dbReference>
<keyword evidence="5" id="KW-0113">Calvin cycle</keyword>
<evidence type="ECO:0000256" key="3">
    <source>
        <dbReference type="ARBA" id="ARBA00012042"/>
    </source>
</evidence>
<evidence type="ECO:0000256" key="11">
    <source>
        <dbReference type="ARBA" id="ARBA00047663"/>
    </source>
</evidence>
<dbReference type="PRINTS" id="PR00478">
    <property type="entry name" value="PHRIBLKINASE"/>
</dbReference>
<dbReference type="SUPFAM" id="SSF52540">
    <property type="entry name" value="P-loop containing nucleoside triphosphate hydrolases"/>
    <property type="match status" value="1"/>
</dbReference>
<dbReference type="EMBL" id="JADFFL010000003">
    <property type="protein sequence ID" value="MBE9662383.1"/>
    <property type="molecule type" value="Genomic_DNA"/>
</dbReference>
<keyword evidence="7" id="KW-0547">Nucleotide-binding</keyword>
<gene>
    <name evidence="14" type="ORF">IRJ16_10850</name>
</gene>
<evidence type="ECO:0000259" key="13">
    <source>
        <dbReference type="Pfam" id="PF00485"/>
    </source>
</evidence>
<evidence type="ECO:0000256" key="4">
    <source>
        <dbReference type="ARBA" id="ARBA00022531"/>
    </source>
</evidence>
<dbReference type="InterPro" id="IPR006082">
    <property type="entry name" value="PRK"/>
</dbReference>
<protein>
    <recommendedName>
        <fullName evidence="3">phosphoribulokinase</fullName>
        <ecNumber evidence="3">2.7.1.19</ecNumber>
    </recommendedName>
    <alternativeName>
        <fullName evidence="10">Phosphopentokinase</fullName>
    </alternativeName>
</protein>
<evidence type="ECO:0000256" key="9">
    <source>
        <dbReference type="ARBA" id="ARBA00022840"/>
    </source>
</evidence>
<organism evidence="14 15">
    <name type="scientific">Mucilaginibacter myungsuensis</name>
    <dbReference type="NCBI Taxonomy" id="649104"/>
    <lineage>
        <taxon>Bacteria</taxon>
        <taxon>Pseudomonadati</taxon>
        <taxon>Bacteroidota</taxon>
        <taxon>Sphingobacteriia</taxon>
        <taxon>Sphingobacteriales</taxon>
        <taxon>Sphingobacteriaceae</taxon>
        <taxon>Mucilaginibacter</taxon>
    </lineage>
</organism>
<dbReference type="InterPro" id="IPR006083">
    <property type="entry name" value="PRK/URK"/>
</dbReference>
<feature type="transmembrane region" description="Helical" evidence="12">
    <location>
        <begin position="262"/>
        <end position="281"/>
    </location>
</feature>
<keyword evidence="9" id="KW-0067">ATP-binding</keyword>
<comment type="caution">
    <text evidence="14">The sequence shown here is derived from an EMBL/GenBank/DDBJ whole genome shotgun (WGS) entry which is preliminary data.</text>
</comment>
<dbReference type="InterPro" id="IPR027417">
    <property type="entry name" value="P-loop_NTPase"/>
</dbReference>
<keyword evidence="12" id="KW-0472">Membrane</keyword>
<dbReference type="Proteomes" id="UP000622475">
    <property type="component" value="Unassembled WGS sequence"/>
</dbReference>
<reference evidence="14" key="1">
    <citation type="submission" date="2020-10" db="EMBL/GenBank/DDBJ databases">
        <title>Mucilaginibacter mali sp. nov., isolated from rhizosphere soil of apple orchard.</title>
        <authorList>
            <person name="Lee J.-S."/>
            <person name="Kim H.S."/>
            <person name="Kim J.-S."/>
        </authorList>
    </citation>
    <scope>NUCLEOTIDE SEQUENCE</scope>
    <source>
        <strain evidence="14">KCTC 22746</strain>
    </source>
</reference>
<dbReference type="GO" id="GO:0005524">
    <property type="term" value="F:ATP binding"/>
    <property type="evidence" value="ECO:0007669"/>
    <property type="project" value="UniProtKB-KW"/>
</dbReference>
<dbReference type="PANTHER" id="PTHR10285">
    <property type="entry name" value="URIDINE KINASE"/>
    <property type="match status" value="1"/>
</dbReference>
<feature type="domain" description="Phosphoribulokinase/uridine kinase" evidence="13">
    <location>
        <begin position="421"/>
        <end position="599"/>
    </location>
</feature>
<dbReference type="Gene3D" id="3.40.50.300">
    <property type="entry name" value="P-loop containing nucleotide triphosphate hydrolases"/>
    <property type="match status" value="1"/>
</dbReference>
<evidence type="ECO:0000256" key="6">
    <source>
        <dbReference type="ARBA" id="ARBA00022679"/>
    </source>
</evidence>